<accession>A0A376CNF6</accession>
<dbReference type="Gene3D" id="3.30.565.60">
    <property type="match status" value="1"/>
</dbReference>
<dbReference type="SUPFAM" id="SSF46785">
    <property type="entry name" value="Winged helix' DNA-binding domain"/>
    <property type="match status" value="1"/>
</dbReference>
<feature type="domain" description="Schlafen AlbA-2" evidence="1">
    <location>
        <begin position="31"/>
        <end position="124"/>
    </location>
</feature>
<dbReference type="PANTHER" id="PTHR30595">
    <property type="entry name" value="GLPR-RELATED TRANSCRIPTIONAL REPRESSOR"/>
    <property type="match status" value="1"/>
</dbReference>
<organism evidence="2 3">
    <name type="scientific">Corynebacterium pilosum</name>
    <dbReference type="NCBI Taxonomy" id="35756"/>
    <lineage>
        <taxon>Bacteria</taxon>
        <taxon>Bacillati</taxon>
        <taxon>Actinomycetota</taxon>
        <taxon>Actinomycetes</taxon>
        <taxon>Mycobacteriales</taxon>
        <taxon>Corynebacteriaceae</taxon>
        <taxon>Corynebacterium</taxon>
    </lineage>
</organism>
<dbReference type="OrthoDB" id="9805115at2"/>
<proteinExistence type="predicted"/>
<dbReference type="Gene3D" id="1.10.10.10">
    <property type="entry name" value="Winged helix-like DNA-binding domain superfamily/Winged helix DNA-binding domain"/>
    <property type="match status" value="1"/>
</dbReference>
<dbReference type="AlphaFoldDB" id="A0A376CNF6"/>
<dbReference type="InterPro" id="IPR036388">
    <property type="entry name" value="WH-like_DNA-bd_sf"/>
</dbReference>
<dbReference type="InterPro" id="IPR011991">
    <property type="entry name" value="ArsR-like_HTH"/>
</dbReference>
<sequence length="508" mass="54390">MSNAEIRELIAGGQSLTTAFARRSSPAYINERGVIEQLTCLANGEGGTLLIGVNQDGTVTGCYPFHSDTTNPALLASTISRYTSPPLPSSVTVEDIDGRDVVAISVAASRTPVATTWGVYRTRRLNAQGKPECFGMDPSYLFTRYRDANGIDWARLPAPGATMDDLEPEVIEQARTMAASNDGDALLPALSDDDFVRTLGLRDDSIEPITIGAILLFGTHDAIARHLPHHRMVVVDLVGTRRTTRTTAPLVTIFADLQKQEEKLGPAVKQLITNAFLHRDYSLPGSIYVRADDTRTTVTSPGGLPRGLDPRAVSSGTATFAPRSPVLSSACARLGVAAGAGLGLADATRHQIVSGLSVLAWSGTHEQAVTVTAAREVLNAELPGLLAALPERLTVDELVVADFWVLHPDADDEDIALATGFDRAWVTSTKKKLWSFGFQPGGDVDVDELSPEAHAVRVIATRGPLASGDIAEELGVSQQQAYRLLRKLVDAGRLQKKGKTRTTRYALP</sequence>
<dbReference type="STRING" id="35756.GCA_001044155_00374"/>
<evidence type="ECO:0000313" key="2">
    <source>
        <dbReference type="EMBL" id="STC69198.1"/>
    </source>
</evidence>
<dbReference type="InterPro" id="IPR038475">
    <property type="entry name" value="RecG_C_sf"/>
</dbReference>
<dbReference type="Proteomes" id="UP000254467">
    <property type="component" value="Unassembled WGS sequence"/>
</dbReference>
<gene>
    <name evidence="2" type="ORF">NCTC11862_00979</name>
</gene>
<keyword evidence="2" id="KW-0347">Helicase</keyword>
<evidence type="ECO:0000259" key="1">
    <source>
        <dbReference type="Pfam" id="PF04326"/>
    </source>
</evidence>
<dbReference type="PANTHER" id="PTHR30595:SF6">
    <property type="entry name" value="SCHLAFEN ALBA-2 DOMAIN-CONTAINING PROTEIN"/>
    <property type="match status" value="1"/>
</dbReference>
<dbReference type="Gene3D" id="3.30.950.30">
    <property type="entry name" value="Schlafen, AAA domain"/>
    <property type="match status" value="1"/>
</dbReference>
<dbReference type="GO" id="GO:0004386">
    <property type="term" value="F:helicase activity"/>
    <property type="evidence" value="ECO:0007669"/>
    <property type="project" value="UniProtKB-KW"/>
</dbReference>
<dbReference type="CDD" id="cd00090">
    <property type="entry name" value="HTH_ARSR"/>
    <property type="match status" value="1"/>
</dbReference>
<dbReference type="EMBL" id="UFXQ01000001">
    <property type="protein sequence ID" value="STC69198.1"/>
    <property type="molecule type" value="Genomic_DNA"/>
</dbReference>
<protein>
    <submittedName>
        <fullName evidence="2">ATP-dependent DNA helicase</fullName>
    </submittedName>
</protein>
<dbReference type="InterPro" id="IPR036390">
    <property type="entry name" value="WH_DNA-bd_sf"/>
</dbReference>
<keyword evidence="2" id="KW-0547">Nucleotide-binding</keyword>
<dbReference type="RefSeq" id="WP_018582671.1">
    <property type="nucleotide sequence ID" value="NZ_LDYD01000019.1"/>
</dbReference>
<keyword evidence="3" id="KW-1185">Reference proteome</keyword>
<reference evidence="2 3" key="1">
    <citation type="submission" date="2018-06" db="EMBL/GenBank/DDBJ databases">
        <authorList>
            <consortium name="Pathogen Informatics"/>
            <person name="Doyle S."/>
        </authorList>
    </citation>
    <scope>NUCLEOTIDE SEQUENCE [LARGE SCALE GENOMIC DNA]</scope>
    <source>
        <strain evidence="2 3">NCTC11862</strain>
    </source>
</reference>
<dbReference type="InterPro" id="IPR038461">
    <property type="entry name" value="Schlafen_AlbA_2_dom_sf"/>
</dbReference>
<name>A0A376CNF6_9CORY</name>
<dbReference type="InterPro" id="IPR007421">
    <property type="entry name" value="Schlafen_AlbA_2_dom"/>
</dbReference>
<keyword evidence="2" id="KW-0067">ATP-binding</keyword>
<keyword evidence="2" id="KW-0378">Hydrolase</keyword>
<evidence type="ECO:0000313" key="3">
    <source>
        <dbReference type="Proteomes" id="UP000254467"/>
    </source>
</evidence>
<dbReference type="Pfam" id="PF04326">
    <property type="entry name" value="SLFN_AlbA_2"/>
    <property type="match status" value="1"/>
</dbReference>